<evidence type="ECO:0000313" key="2">
    <source>
        <dbReference type="EMBL" id="KAJ2899749.1"/>
    </source>
</evidence>
<evidence type="ECO:0000256" key="1">
    <source>
        <dbReference type="SAM" id="MobiDB-lite"/>
    </source>
</evidence>
<feature type="compositionally biased region" description="Low complexity" evidence="1">
    <location>
        <begin position="347"/>
        <end position="356"/>
    </location>
</feature>
<dbReference type="InterPro" id="IPR031355">
    <property type="entry name" value="YBL010C/LAA2-like"/>
</dbReference>
<dbReference type="Pfam" id="PF17104">
    <property type="entry name" value="YBL010C_LAA2"/>
    <property type="match status" value="2"/>
</dbReference>
<proteinExistence type="predicted"/>
<dbReference type="Proteomes" id="UP001201980">
    <property type="component" value="Unassembled WGS sequence"/>
</dbReference>
<dbReference type="PANTHER" id="PTHR38698:SF1">
    <property type="entry name" value="FUNGAL PROTEIN"/>
    <property type="match status" value="1"/>
</dbReference>
<comment type="caution">
    <text evidence="2">The sequence shown here is derived from an EMBL/GenBank/DDBJ whole genome shotgun (WGS) entry which is preliminary data.</text>
</comment>
<sequence>MADNNADKSDKPDLKLTPPPRPANDTADPGARELGDTSESDEHFTDAPSAPLSVTSPIPRTRVEKVSDEPSYGEVPGTTAYQLREGDAEPDEIAVIPDEVEKERQRVRSASIASPPTPGGQPIPKTMLEEAEEAAAAAGEERAHQPPTRRHRADSKPDIVVKRDGSVEMGESSEAGGNESYSTPSPLSPAVKCPGSGRARSSSKDKDVLSPSTRAFSAADDAADDEDGFGDGDGFGDDFDDFEGGQDADFDDFQDGFGEGFEEAEIEAEPSAAAPPPLPAQPSVTSIVSTALPSPKILDMDSLSLTASVPVDLDEILPASKQKKLVLPSVGTPRGSFENRSAARLKNSSANASSTSVDSHGKPKESSNGSRKMKGPVEPKLDLVRAKQLCMTTEAALDNMTDQELGEHIKKLDSLRHVADEALTYWTKKTDEKIGDREAFEGVIENLVKHARKVRK</sequence>
<feature type="region of interest" description="Disordered" evidence="1">
    <location>
        <begin position="1"/>
        <end position="285"/>
    </location>
</feature>
<evidence type="ECO:0000313" key="3">
    <source>
        <dbReference type="Proteomes" id="UP001201980"/>
    </source>
</evidence>
<accession>A0AAD5RNE1</accession>
<dbReference type="EMBL" id="JAKWBI020000189">
    <property type="protein sequence ID" value="KAJ2899749.1"/>
    <property type="molecule type" value="Genomic_DNA"/>
</dbReference>
<feature type="compositionally biased region" description="Acidic residues" evidence="1">
    <location>
        <begin position="221"/>
        <end position="268"/>
    </location>
</feature>
<feature type="compositionally biased region" description="Basic and acidic residues" evidence="1">
    <location>
        <begin position="30"/>
        <end position="45"/>
    </location>
</feature>
<reference evidence="2" key="1">
    <citation type="submission" date="2022-07" db="EMBL/GenBank/DDBJ databases">
        <title>Draft genome sequence of Zalerion maritima ATCC 34329, a (micro)plastics degrading marine fungus.</title>
        <authorList>
            <person name="Paco A."/>
            <person name="Goncalves M.F.M."/>
            <person name="Rocha-Santos T.A.P."/>
            <person name="Alves A."/>
        </authorList>
    </citation>
    <scope>NUCLEOTIDE SEQUENCE</scope>
    <source>
        <strain evidence="2">ATCC 34329</strain>
    </source>
</reference>
<name>A0AAD5RNE1_9PEZI</name>
<gene>
    <name evidence="2" type="ORF">MKZ38_002823</name>
</gene>
<organism evidence="2 3">
    <name type="scientific">Zalerion maritima</name>
    <dbReference type="NCBI Taxonomy" id="339359"/>
    <lineage>
        <taxon>Eukaryota</taxon>
        <taxon>Fungi</taxon>
        <taxon>Dikarya</taxon>
        <taxon>Ascomycota</taxon>
        <taxon>Pezizomycotina</taxon>
        <taxon>Sordariomycetes</taxon>
        <taxon>Lulworthiomycetidae</taxon>
        <taxon>Lulworthiales</taxon>
        <taxon>Lulworthiaceae</taxon>
        <taxon>Zalerion</taxon>
    </lineage>
</organism>
<feature type="compositionally biased region" description="Basic and acidic residues" evidence="1">
    <location>
        <begin position="154"/>
        <end position="166"/>
    </location>
</feature>
<feature type="region of interest" description="Disordered" evidence="1">
    <location>
        <begin position="322"/>
        <end position="378"/>
    </location>
</feature>
<feature type="compositionally biased region" description="Basic and acidic residues" evidence="1">
    <location>
        <begin position="1"/>
        <end position="14"/>
    </location>
</feature>
<protein>
    <submittedName>
        <fullName evidence="2">Uncharacterized protein</fullName>
    </submittedName>
</protein>
<keyword evidence="3" id="KW-1185">Reference proteome</keyword>
<dbReference type="PANTHER" id="PTHR38698">
    <property type="entry name" value="EXPRESSED PROTEIN"/>
    <property type="match status" value="1"/>
</dbReference>
<dbReference type="AlphaFoldDB" id="A0AAD5RNE1"/>